<dbReference type="STRING" id="1036808.A0A0C2ZNS0"/>
<keyword evidence="4" id="KW-1185">Reference proteome</keyword>
<protein>
    <recommendedName>
        <fullName evidence="2">MAGE domain-containing protein</fullName>
    </recommendedName>
</protein>
<feature type="region of interest" description="Disordered" evidence="1">
    <location>
        <begin position="1"/>
        <end position="58"/>
    </location>
</feature>
<dbReference type="PANTHER" id="PTHR11736">
    <property type="entry name" value="MELANOMA-ASSOCIATED ANTIGEN MAGE ANTIGEN"/>
    <property type="match status" value="1"/>
</dbReference>
<dbReference type="EMBL" id="KN822036">
    <property type="protein sequence ID" value="KIM63198.1"/>
    <property type="molecule type" value="Genomic_DNA"/>
</dbReference>
<feature type="domain" description="MAGE" evidence="2">
    <location>
        <begin position="58"/>
        <end position="118"/>
    </location>
</feature>
<feature type="compositionally biased region" description="Basic and acidic residues" evidence="1">
    <location>
        <begin position="346"/>
        <end position="362"/>
    </location>
</feature>
<dbReference type="GO" id="GO:0006281">
    <property type="term" value="P:DNA repair"/>
    <property type="evidence" value="ECO:0007669"/>
    <property type="project" value="TreeGrafter"/>
</dbReference>
<feature type="region of interest" description="Disordered" evidence="1">
    <location>
        <begin position="335"/>
        <end position="384"/>
    </location>
</feature>
<dbReference type="InterPro" id="IPR041898">
    <property type="entry name" value="MAGE_WH1"/>
</dbReference>
<dbReference type="InterPro" id="IPR002190">
    <property type="entry name" value="MHD_dom"/>
</dbReference>
<dbReference type="FunCoup" id="A0A0C2ZNS0">
    <property type="interactions" value="167"/>
</dbReference>
<evidence type="ECO:0000256" key="1">
    <source>
        <dbReference type="SAM" id="MobiDB-lite"/>
    </source>
</evidence>
<proteinExistence type="predicted"/>
<sequence>MPRAGPSQSQYRSQRSSRRTQVNEDVEDDGNVGGIEQEQLDVDVDSGEVKKSDGESELDRKASDLVRLALFTEHKRVPLRREDINKKVLGSNTRAFNAVLERAQKFLRKTFAMELVELPSRSYREEDAMAGGEDGRNATGVKKKAAAAGSRTYILRSVLDPIIIEQAALTDEGLLQAEITDYAEEEEDNIPRYYGSIISWSSSDQLAALGLLHVILALILVNGKGISDLDLRANLKRLRLQSNVDFPMNAQSAHRVMSLDTYLTQLIRQGYLDRVRLGDNKVAGGKRDRAPAATQVSAEDNYAYEWRWGNRSHSEISEQGVANFVAEFMVERSRGAGIDDDDEQGAEAHGRGRGRNKGDAAEQKLATMQKAIERAAGGNLSHIK</sequence>
<dbReference type="InterPro" id="IPR041899">
    <property type="entry name" value="MAGE_WH2"/>
</dbReference>
<dbReference type="AlphaFoldDB" id="A0A0C2ZNS0"/>
<accession>A0A0C2ZNS0</accession>
<dbReference type="SMART" id="SM01373">
    <property type="entry name" value="MAGE"/>
    <property type="match status" value="1"/>
</dbReference>
<dbReference type="GO" id="GO:0005634">
    <property type="term" value="C:nucleus"/>
    <property type="evidence" value="ECO:0007669"/>
    <property type="project" value="TreeGrafter"/>
</dbReference>
<dbReference type="Gene3D" id="1.10.10.1210">
    <property type="entry name" value="MAGE homology domain, winged helix WH2 motif"/>
    <property type="match status" value="1"/>
</dbReference>
<dbReference type="Proteomes" id="UP000053989">
    <property type="component" value="Unassembled WGS sequence"/>
</dbReference>
<reference evidence="4" key="2">
    <citation type="submission" date="2015-01" db="EMBL/GenBank/DDBJ databases">
        <title>Evolutionary Origins and Diversification of the Mycorrhizal Mutualists.</title>
        <authorList>
            <consortium name="DOE Joint Genome Institute"/>
            <consortium name="Mycorrhizal Genomics Consortium"/>
            <person name="Kohler A."/>
            <person name="Kuo A."/>
            <person name="Nagy L.G."/>
            <person name="Floudas D."/>
            <person name="Copeland A."/>
            <person name="Barry K.W."/>
            <person name="Cichocki N."/>
            <person name="Veneault-Fourrey C."/>
            <person name="LaButti K."/>
            <person name="Lindquist E.A."/>
            <person name="Lipzen A."/>
            <person name="Lundell T."/>
            <person name="Morin E."/>
            <person name="Murat C."/>
            <person name="Riley R."/>
            <person name="Ohm R."/>
            <person name="Sun H."/>
            <person name="Tunlid A."/>
            <person name="Henrissat B."/>
            <person name="Grigoriev I.V."/>
            <person name="Hibbett D.S."/>
            <person name="Martin F."/>
        </authorList>
    </citation>
    <scope>NUCLEOTIDE SEQUENCE [LARGE SCALE GENOMIC DNA]</scope>
    <source>
        <strain evidence="4">Foug A</strain>
    </source>
</reference>
<evidence type="ECO:0000259" key="2">
    <source>
        <dbReference type="PROSITE" id="PS50838"/>
    </source>
</evidence>
<evidence type="ECO:0000313" key="3">
    <source>
        <dbReference type="EMBL" id="KIM63198.1"/>
    </source>
</evidence>
<dbReference type="Gene3D" id="1.10.10.1200">
    <property type="entry name" value="MAGE homology domain, winged helix WH1 motif"/>
    <property type="match status" value="1"/>
</dbReference>
<dbReference type="InParanoid" id="A0A0C2ZNS0"/>
<dbReference type="PROSITE" id="PS50838">
    <property type="entry name" value="MAGE"/>
    <property type="match status" value="1"/>
</dbReference>
<dbReference type="PANTHER" id="PTHR11736:SF14">
    <property type="entry name" value="NSE3 HOMOLOG, SMC5-SMC6 COMPLEX COMPONENT"/>
    <property type="match status" value="1"/>
</dbReference>
<gene>
    <name evidence="3" type="ORF">SCLCIDRAFT_1214308</name>
</gene>
<reference evidence="3 4" key="1">
    <citation type="submission" date="2014-04" db="EMBL/GenBank/DDBJ databases">
        <authorList>
            <consortium name="DOE Joint Genome Institute"/>
            <person name="Kuo A."/>
            <person name="Kohler A."/>
            <person name="Nagy L.G."/>
            <person name="Floudas D."/>
            <person name="Copeland A."/>
            <person name="Barry K.W."/>
            <person name="Cichocki N."/>
            <person name="Veneault-Fourrey C."/>
            <person name="LaButti K."/>
            <person name="Lindquist E.A."/>
            <person name="Lipzen A."/>
            <person name="Lundell T."/>
            <person name="Morin E."/>
            <person name="Murat C."/>
            <person name="Sun H."/>
            <person name="Tunlid A."/>
            <person name="Henrissat B."/>
            <person name="Grigoriev I.V."/>
            <person name="Hibbett D.S."/>
            <person name="Martin F."/>
            <person name="Nordberg H.P."/>
            <person name="Cantor M.N."/>
            <person name="Hua S.X."/>
        </authorList>
    </citation>
    <scope>NUCLEOTIDE SEQUENCE [LARGE SCALE GENOMIC DNA]</scope>
    <source>
        <strain evidence="3 4">Foug A</strain>
    </source>
</reference>
<evidence type="ECO:0000313" key="4">
    <source>
        <dbReference type="Proteomes" id="UP000053989"/>
    </source>
</evidence>
<name>A0A0C2ZNS0_9AGAM</name>
<feature type="compositionally biased region" description="Basic and acidic residues" evidence="1">
    <location>
        <begin position="47"/>
        <end position="58"/>
    </location>
</feature>
<organism evidence="3 4">
    <name type="scientific">Scleroderma citrinum Foug A</name>
    <dbReference type="NCBI Taxonomy" id="1036808"/>
    <lineage>
        <taxon>Eukaryota</taxon>
        <taxon>Fungi</taxon>
        <taxon>Dikarya</taxon>
        <taxon>Basidiomycota</taxon>
        <taxon>Agaricomycotina</taxon>
        <taxon>Agaricomycetes</taxon>
        <taxon>Agaricomycetidae</taxon>
        <taxon>Boletales</taxon>
        <taxon>Sclerodermatineae</taxon>
        <taxon>Sclerodermataceae</taxon>
        <taxon>Scleroderma</taxon>
    </lineage>
</organism>
<dbReference type="Pfam" id="PF01454">
    <property type="entry name" value="MAGE"/>
    <property type="match status" value="1"/>
</dbReference>
<dbReference type="InterPro" id="IPR037445">
    <property type="entry name" value="MAGE"/>
</dbReference>
<dbReference type="OrthoDB" id="205198at2759"/>
<dbReference type="HOGENOM" id="CLU_027982_0_1_1"/>